<evidence type="ECO:0000313" key="2">
    <source>
        <dbReference type="EMBL" id="SBO93649.1"/>
    </source>
</evidence>
<feature type="transmembrane region" description="Helical" evidence="1">
    <location>
        <begin position="21"/>
        <end position="40"/>
    </location>
</feature>
<gene>
    <name evidence="2" type="ORF">BN4615_P3163</name>
</gene>
<name>A0A1M4E485_9ACTN</name>
<organism evidence="2">
    <name type="scientific">Nonomuraea gerenzanensis</name>
    <dbReference type="NCBI Taxonomy" id="93944"/>
    <lineage>
        <taxon>Bacteria</taxon>
        <taxon>Bacillati</taxon>
        <taxon>Actinomycetota</taxon>
        <taxon>Actinomycetes</taxon>
        <taxon>Streptosporangiales</taxon>
        <taxon>Streptosporangiaceae</taxon>
        <taxon>Nonomuraea</taxon>
    </lineage>
</organism>
<keyword evidence="1" id="KW-1133">Transmembrane helix</keyword>
<reference evidence="2" key="1">
    <citation type="submission" date="2016-04" db="EMBL/GenBank/DDBJ databases">
        <authorList>
            <person name="Evans L.H."/>
            <person name="Alamgir A."/>
            <person name="Owens N."/>
            <person name="Weber N.D."/>
            <person name="Virtaneva K."/>
            <person name="Barbian K."/>
            <person name="Babar A."/>
            <person name="Rosenke K."/>
        </authorList>
    </citation>
    <scope>NUCLEOTIDE SEQUENCE</scope>
    <source>
        <strain evidence="2">Nono1</strain>
    </source>
</reference>
<dbReference type="AlphaFoldDB" id="A0A1M4E485"/>
<dbReference type="EMBL" id="LT559118">
    <property type="protein sequence ID" value="SBO93649.1"/>
    <property type="molecule type" value="Genomic_DNA"/>
</dbReference>
<sequence length="43" mass="4850">MRADGRPAVRLRGGRLMRVMFTLTTLVIVVGLAWFFAVGWSKL</sequence>
<protein>
    <submittedName>
        <fullName evidence="2">Uncharacterized protein</fullName>
    </submittedName>
</protein>
<proteinExistence type="predicted"/>
<keyword evidence="1" id="KW-0472">Membrane</keyword>
<evidence type="ECO:0000256" key="1">
    <source>
        <dbReference type="SAM" id="Phobius"/>
    </source>
</evidence>
<accession>A0A1M4E485</accession>
<keyword evidence="1" id="KW-0812">Transmembrane</keyword>